<evidence type="ECO:0000313" key="5">
    <source>
        <dbReference type="Proteomes" id="UP000766486"/>
    </source>
</evidence>
<dbReference type="PANTHER" id="PTHR47706:SF1">
    <property type="entry name" value="CIPA-LIKE, PUTATIVE (AFU_ORTHOLOGUE AFUA_1G12460)-RELATED"/>
    <property type="match status" value="1"/>
</dbReference>
<evidence type="ECO:0000256" key="2">
    <source>
        <dbReference type="ARBA" id="ARBA00023002"/>
    </source>
</evidence>
<dbReference type="Pfam" id="PF05368">
    <property type="entry name" value="NmrA"/>
    <property type="match status" value="1"/>
</dbReference>
<evidence type="ECO:0000259" key="3">
    <source>
        <dbReference type="Pfam" id="PF05368"/>
    </source>
</evidence>
<dbReference type="CDD" id="cd05259">
    <property type="entry name" value="PCBER_SDR_a"/>
    <property type="match status" value="1"/>
</dbReference>
<keyword evidence="5" id="KW-1185">Reference proteome</keyword>
<accession>A0ABY6U3Z6</accession>
<keyword evidence="1" id="KW-0521">NADP</keyword>
<organism evidence="4 5">
    <name type="scientific">Bionectria ochroleuca</name>
    <name type="common">Gliocladium roseum</name>
    <dbReference type="NCBI Taxonomy" id="29856"/>
    <lineage>
        <taxon>Eukaryota</taxon>
        <taxon>Fungi</taxon>
        <taxon>Dikarya</taxon>
        <taxon>Ascomycota</taxon>
        <taxon>Pezizomycotina</taxon>
        <taxon>Sordariomycetes</taxon>
        <taxon>Hypocreomycetidae</taxon>
        <taxon>Hypocreales</taxon>
        <taxon>Bionectriaceae</taxon>
        <taxon>Clonostachys</taxon>
    </lineage>
</organism>
<dbReference type="SUPFAM" id="SSF51735">
    <property type="entry name" value="NAD(P)-binding Rossmann-fold domains"/>
    <property type="match status" value="1"/>
</dbReference>
<keyword evidence="2" id="KW-0560">Oxidoreductase</keyword>
<dbReference type="InterPro" id="IPR036291">
    <property type="entry name" value="NAD(P)-bd_dom_sf"/>
</dbReference>
<reference evidence="4 5" key="1">
    <citation type="submission" date="2019-06" db="EMBL/GenBank/DDBJ databases">
        <authorList>
            <person name="Broberg M."/>
        </authorList>
    </citation>
    <scope>NUCLEOTIDE SEQUENCE [LARGE SCALE GENOMIC DNA]</scope>
</reference>
<evidence type="ECO:0000313" key="4">
    <source>
        <dbReference type="EMBL" id="VUC25780.1"/>
    </source>
</evidence>
<sequence>MSAIKNVAVTGASGSLGTVIFDHLVSSGKFNITVLRRHGSSSKFPEGTKVIDVNFDSVDELTAALKGQDALVSSVGTPLLQGQKLLVDAAIAAGVKRVLPSEFGSNLDFANTRKLPVFAHKVEVQDYLKEKAKTTPITYTFVYNSAFLDWGLQHNFLLAHAEGKPSIFDGGDITFSATTLSSVADAVVGVLSHPEETKNRTVFIEDTKITQNKLLELAKKANPSKTWNPQPAKLDDITAKADARLAQGIFDFETFVPYIFRAILDPAYGGNFPKTDNELLGLKGLTDEQVYEVVKKYVQ</sequence>
<dbReference type="Gene3D" id="3.40.50.720">
    <property type="entry name" value="NAD(P)-binding Rossmann-like Domain"/>
    <property type="match status" value="1"/>
</dbReference>
<dbReference type="InterPro" id="IPR051609">
    <property type="entry name" value="NmrA/Isoflavone_reductase-like"/>
</dbReference>
<dbReference type="Proteomes" id="UP000766486">
    <property type="component" value="Unassembled WGS sequence"/>
</dbReference>
<dbReference type="InterPro" id="IPR008030">
    <property type="entry name" value="NmrA-like"/>
</dbReference>
<proteinExistence type="predicted"/>
<gene>
    <name evidence="4" type="ORF">CLO192961_LOCUS176160</name>
</gene>
<feature type="domain" description="NmrA-like" evidence="3">
    <location>
        <begin position="5"/>
        <end position="221"/>
    </location>
</feature>
<evidence type="ECO:0000256" key="1">
    <source>
        <dbReference type="ARBA" id="ARBA00022857"/>
    </source>
</evidence>
<comment type="caution">
    <text evidence="4">The sequence shown here is derived from an EMBL/GenBank/DDBJ whole genome shotgun (WGS) entry which is preliminary data.</text>
</comment>
<name>A0ABY6U3Z6_BIOOC</name>
<dbReference type="InterPro" id="IPR045312">
    <property type="entry name" value="PCBER-like"/>
</dbReference>
<protein>
    <recommendedName>
        <fullName evidence="3">NmrA-like domain-containing protein</fullName>
    </recommendedName>
</protein>
<dbReference type="EMBL" id="CABFNS010000740">
    <property type="protein sequence ID" value="VUC25780.1"/>
    <property type="molecule type" value="Genomic_DNA"/>
</dbReference>
<dbReference type="PANTHER" id="PTHR47706">
    <property type="entry name" value="NMRA-LIKE FAMILY PROTEIN"/>
    <property type="match status" value="1"/>
</dbReference>